<dbReference type="SUPFAM" id="SSF102588">
    <property type="entry name" value="LmbE-like"/>
    <property type="match status" value="1"/>
</dbReference>
<name>A0A6L5GBY0_9ACTN</name>
<dbReference type="RefSeq" id="WP_153026238.1">
    <property type="nucleotide sequence ID" value="NZ_WIAO01000020.1"/>
</dbReference>
<evidence type="ECO:0000313" key="3">
    <source>
        <dbReference type="Proteomes" id="UP000477750"/>
    </source>
</evidence>
<organism evidence="2 3">
    <name type="scientific">Glycomyces albidus</name>
    <dbReference type="NCBI Taxonomy" id="2656774"/>
    <lineage>
        <taxon>Bacteria</taxon>
        <taxon>Bacillati</taxon>
        <taxon>Actinomycetota</taxon>
        <taxon>Actinomycetes</taxon>
        <taxon>Glycomycetales</taxon>
        <taxon>Glycomycetaceae</taxon>
        <taxon>Glycomyces</taxon>
    </lineage>
</organism>
<dbReference type="GO" id="GO:0016137">
    <property type="term" value="P:glycoside metabolic process"/>
    <property type="evidence" value="ECO:0007669"/>
    <property type="project" value="UniProtKB-ARBA"/>
</dbReference>
<keyword evidence="1" id="KW-0862">Zinc</keyword>
<dbReference type="AlphaFoldDB" id="A0A6L5GBY0"/>
<dbReference type="EMBL" id="WIAO01000020">
    <property type="protein sequence ID" value="MQM27091.1"/>
    <property type="molecule type" value="Genomic_DNA"/>
</dbReference>
<reference evidence="2 3" key="1">
    <citation type="submission" date="2019-10" db="EMBL/GenBank/DDBJ databases">
        <title>Glycomyces albidus sp. nov., a novel actinomycete isolated from rhizosphere soil of wheat (Triticum aestivum L.).</title>
        <authorList>
            <person name="Qian L."/>
        </authorList>
    </citation>
    <scope>NUCLEOTIDE SEQUENCE [LARGE SCALE GENOMIC DNA]</scope>
    <source>
        <strain evidence="2 3">NEAU-7082</strain>
    </source>
</reference>
<evidence type="ECO:0000313" key="2">
    <source>
        <dbReference type="EMBL" id="MQM27091.1"/>
    </source>
</evidence>
<dbReference type="Pfam" id="PF02585">
    <property type="entry name" value="PIG-L"/>
    <property type="match status" value="1"/>
</dbReference>
<dbReference type="GO" id="GO:0016811">
    <property type="term" value="F:hydrolase activity, acting on carbon-nitrogen (but not peptide) bonds, in linear amides"/>
    <property type="evidence" value="ECO:0007669"/>
    <property type="project" value="TreeGrafter"/>
</dbReference>
<dbReference type="PANTHER" id="PTHR12993:SF28">
    <property type="entry name" value="LMBE FAMILY PROTEIN"/>
    <property type="match status" value="1"/>
</dbReference>
<proteinExistence type="predicted"/>
<dbReference type="Proteomes" id="UP000477750">
    <property type="component" value="Unassembled WGS sequence"/>
</dbReference>
<gene>
    <name evidence="2" type="ORF">GFD30_16135</name>
</gene>
<keyword evidence="3" id="KW-1185">Reference proteome</keyword>
<dbReference type="InterPro" id="IPR024078">
    <property type="entry name" value="LmbE-like_dom_sf"/>
</dbReference>
<comment type="caution">
    <text evidence="2">The sequence shown here is derived from an EMBL/GenBank/DDBJ whole genome shotgun (WGS) entry which is preliminary data.</text>
</comment>
<dbReference type="InterPro" id="IPR003737">
    <property type="entry name" value="GlcNAc_PI_deacetylase-related"/>
</dbReference>
<accession>A0A6L5GBY0</accession>
<evidence type="ECO:0000256" key="1">
    <source>
        <dbReference type="ARBA" id="ARBA00022833"/>
    </source>
</evidence>
<sequence>MSELLAMPEDWTRALAIVAHPDDMEYGAAAAVARWTGGGREVSYLMVSRGEAGIDTMAPEECAPVRDAEQRASAAVVGVSSVEFLDHRDGVIEAGVALRRDLAAAIRRHRPELIITLNRREYFVPGHWNSADHRAVGESVLDAATDAGNRWIFPELAEDGLEPWGGVRWVALAASPESTHAVDVTDTLEAGIASLLEHRAYISALTDEDPEVYVRRFLTDFAAASGERFGVRYATTFELVNF</sequence>
<dbReference type="Gene3D" id="3.40.50.10320">
    <property type="entry name" value="LmbE-like"/>
    <property type="match status" value="1"/>
</dbReference>
<protein>
    <submittedName>
        <fullName evidence="2">PIG-L family deacetylase</fullName>
    </submittedName>
</protein>
<dbReference type="PANTHER" id="PTHR12993">
    <property type="entry name" value="N-ACETYLGLUCOSAMINYL-PHOSPHATIDYLINOSITOL DE-N-ACETYLASE-RELATED"/>
    <property type="match status" value="1"/>
</dbReference>